<dbReference type="InterPro" id="IPR012796">
    <property type="entry name" value="Lysidine-tRNA-synth_C"/>
</dbReference>
<sequence>MTELYPHFCQQLHPYSSRCFVLALSGGADSRVMLELLARYRDEFGVSVCAVHVHHGLSKNADHWAMCCQTWCDESFVPLSVEHVHLDIKSGESIEKLARDARYAVLAKHIKDNDVLLLGQHADDQIETFLLALKRGSGPKGLSSMALSAPFSNGILLRPLLTVKRADIEDFAESNQLSWVTDESNEDVRYERNFIRHQITPILSDRWPSIHQAVQRSAELCAEQQALLEELLREELKHTLYSDGSLKIDVLDEKSDGVRRQIIRQWLTTHKMTMPSRKHTEMIWLEVASSTVDANPKLKLGDREIRRFDNRLYCVDEYRDISAWKSSIVVEQKLLLPDELGTLSIVTQQGGIGLPERLDDLWVSFNPEGLSACPVGRAGSRKLKKLFQEYGVPSWLRRRIPILMYQDKVVAVANLFVDRDFSGQDCMLVWDKSSLSCQNCP</sequence>
<dbReference type="SMART" id="SM00977">
    <property type="entry name" value="TilS_C"/>
    <property type="match status" value="1"/>
</dbReference>
<keyword evidence="11" id="KW-1185">Reference proteome</keyword>
<organism evidence="10 11">
    <name type="scientific">Vibrio ziniensis</name>
    <dbReference type="NCBI Taxonomy" id="2711221"/>
    <lineage>
        <taxon>Bacteria</taxon>
        <taxon>Pseudomonadati</taxon>
        <taxon>Pseudomonadota</taxon>
        <taxon>Gammaproteobacteria</taxon>
        <taxon>Vibrionales</taxon>
        <taxon>Vibrionaceae</taxon>
        <taxon>Vibrio</taxon>
    </lineage>
</organism>
<keyword evidence="2 8" id="KW-0963">Cytoplasm</keyword>
<proteinExistence type="inferred from homology"/>
<evidence type="ECO:0000256" key="3">
    <source>
        <dbReference type="ARBA" id="ARBA00022598"/>
    </source>
</evidence>
<evidence type="ECO:0000256" key="1">
    <source>
        <dbReference type="ARBA" id="ARBA00004496"/>
    </source>
</evidence>
<dbReference type="Gene3D" id="3.40.50.620">
    <property type="entry name" value="HUPs"/>
    <property type="match status" value="1"/>
</dbReference>
<dbReference type="InterPro" id="IPR015262">
    <property type="entry name" value="tRNA_Ile_lys_synt_subst-bd"/>
</dbReference>
<dbReference type="InterPro" id="IPR011063">
    <property type="entry name" value="TilS/TtcA_N"/>
</dbReference>
<evidence type="ECO:0000256" key="7">
    <source>
        <dbReference type="ARBA" id="ARBA00048539"/>
    </source>
</evidence>
<dbReference type="HAMAP" id="MF_01161">
    <property type="entry name" value="tRNA_Ile_lys_synt"/>
    <property type="match status" value="1"/>
</dbReference>
<dbReference type="GO" id="GO:0032267">
    <property type="term" value="F:tRNA(Ile)-lysidine synthase activity"/>
    <property type="evidence" value="ECO:0007669"/>
    <property type="project" value="UniProtKB-EC"/>
</dbReference>
<dbReference type="Proteomes" id="UP000503003">
    <property type="component" value="Chromosome 1"/>
</dbReference>
<dbReference type="RefSeq" id="WP_165312079.1">
    <property type="nucleotide sequence ID" value="NZ_CP049331.1"/>
</dbReference>
<comment type="function">
    <text evidence="8">Ligates lysine onto the cytidine present at position 34 of the AUA codon-specific tRNA(Ile) that contains the anticodon CAU, in an ATP-dependent manner. Cytidine is converted to lysidine, thus changing the amino acid specificity of the tRNA from methionine to isoleucine.</text>
</comment>
<dbReference type="AlphaFoldDB" id="A0A6G7CKA9"/>
<evidence type="ECO:0000256" key="8">
    <source>
        <dbReference type="HAMAP-Rule" id="MF_01161"/>
    </source>
</evidence>
<dbReference type="InterPro" id="IPR012795">
    <property type="entry name" value="tRNA_Ile_lys_synt_N"/>
</dbReference>
<name>A0A6G7CKA9_9VIBR</name>
<feature type="domain" description="Lysidine-tRNA(Ile) synthetase C-terminal" evidence="9">
    <location>
        <begin position="361"/>
        <end position="430"/>
    </location>
</feature>
<dbReference type="SUPFAM" id="SSF56037">
    <property type="entry name" value="PheT/TilS domain"/>
    <property type="match status" value="1"/>
</dbReference>
<dbReference type="CDD" id="cd01992">
    <property type="entry name" value="TilS_N"/>
    <property type="match status" value="1"/>
</dbReference>
<dbReference type="InterPro" id="IPR012094">
    <property type="entry name" value="tRNA_Ile_lys_synt"/>
</dbReference>
<keyword evidence="4 8" id="KW-0819">tRNA processing</keyword>
<comment type="domain">
    <text evidence="8">The N-terminal region contains the highly conserved SGGXDS motif, predicted to be a P-loop motif involved in ATP binding.</text>
</comment>
<dbReference type="EC" id="6.3.4.19" evidence="8"/>
<comment type="catalytic activity">
    <reaction evidence="7 8">
        <text>cytidine(34) in tRNA(Ile2) + L-lysine + ATP = lysidine(34) in tRNA(Ile2) + AMP + diphosphate + H(+)</text>
        <dbReference type="Rhea" id="RHEA:43744"/>
        <dbReference type="Rhea" id="RHEA-COMP:10625"/>
        <dbReference type="Rhea" id="RHEA-COMP:10670"/>
        <dbReference type="ChEBI" id="CHEBI:15378"/>
        <dbReference type="ChEBI" id="CHEBI:30616"/>
        <dbReference type="ChEBI" id="CHEBI:32551"/>
        <dbReference type="ChEBI" id="CHEBI:33019"/>
        <dbReference type="ChEBI" id="CHEBI:82748"/>
        <dbReference type="ChEBI" id="CHEBI:83665"/>
        <dbReference type="ChEBI" id="CHEBI:456215"/>
        <dbReference type="EC" id="6.3.4.19"/>
    </reaction>
</comment>
<gene>
    <name evidence="8 10" type="primary">tilS</name>
    <name evidence="10" type="ORF">G5S32_11170</name>
</gene>
<comment type="subcellular location">
    <subcellularLocation>
        <location evidence="1 8">Cytoplasm</location>
    </subcellularLocation>
</comment>
<evidence type="ECO:0000313" key="10">
    <source>
        <dbReference type="EMBL" id="QIH42510.1"/>
    </source>
</evidence>
<dbReference type="Pfam" id="PF09179">
    <property type="entry name" value="TilS"/>
    <property type="match status" value="1"/>
</dbReference>
<evidence type="ECO:0000256" key="5">
    <source>
        <dbReference type="ARBA" id="ARBA00022741"/>
    </source>
</evidence>
<dbReference type="PANTHER" id="PTHR43033">
    <property type="entry name" value="TRNA(ILE)-LYSIDINE SYNTHASE-RELATED"/>
    <property type="match status" value="1"/>
</dbReference>
<dbReference type="Pfam" id="PF01171">
    <property type="entry name" value="ATP_bind_3"/>
    <property type="match status" value="1"/>
</dbReference>
<dbReference type="Pfam" id="PF11734">
    <property type="entry name" value="TilS_C"/>
    <property type="match status" value="1"/>
</dbReference>
<dbReference type="NCBIfam" id="TIGR02432">
    <property type="entry name" value="lysidine_TilS_N"/>
    <property type="match status" value="1"/>
</dbReference>
<dbReference type="Gene3D" id="1.20.59.20">
    <property type="match status" value="1"/>
</dbReference>
<dbReference type="SUPFAM" id="SSF52402">
    <property type="entry name" value="Adenine nucleotide alpha hydrolases-like"/>
    <property type="match status" value="1"/>
</dbReference>
<keyword evidence="5 8" id="KW-0547">Nucleotide-binding</keyword>
<evidence type="ECO:0000259" key="9">
    <source>
        <dbReference type="SMART" id="SM00977"/>
    </source>
</evidence>
<evidence type="ECO:0000256" key="4">
    <source>
        <dbReference type="ARBA" id="ARBA00022694"/>
    </source>
</evidence>
<keyword evidence="3 8" id="KW-0436">Ligase</keyword>
<evidence type="ECO:0000313" key="11">
    <source>
        <dbReference type="Proteomes" id="UP000503003"/>
    </source>
</evidence>
<dbReference type="NCBIfam" id="TIGR02433">
    <property type="entry name" value="lysidine_TilS_C"/>
    <property type="match status" value="1"/>
</dbReference>
<dbReference type="PANTHER" id="PTHR43033:SF1">
    <property type="entry name" value="TRNA(ILE)-LYSIDINE SYNTHASE-RELATED"/>
    <property type="match status" value="1"/>
</dbReference>
<dbReference type="GO" id="GO:0006400">
    <property type="term" value="P:tRNA modification"/>
    <property type="evidence" value="ECO:0007669"/>
    <property type="project" value="UniProtKB-UniRule"/>
</dbReference>
<dbReference type="SUPFAM" id="SSF82829">
    <property type="entry name" value="MesJ substrate recognition domain-like"/>
    <property type="match status" value="1"/>
</dbReference>
<feature type="binding site" evidence="8">
    <location>
        <begin position="25"/>
        <end position="30"/>
    </location>
    <ligand>
        <name>ATP</name>
        <dbReference type="ChEBI" id="CHEBI:30616"/>
    </ligand>
</feature>
<reference evidence="10 11" key="1">
    <citation type="submission" date="2020-02" db="EMBL/GenBank/DDBJ databases">
        <title>A complete genome of a marine bacterium Vibrio sp. ZWAL4003 isolated from the mangrove sediment with the ability to degrade polysaccharides.</title>
        <authorList>
            <person name="Wu J."/>
            <person name="Qu W."/>
            <person name="Zeng R."/>
        </authorList>
    </citation>
    <scope>NUCLEOTIDE SEQUENCE [LARGE SCALE GENOMIC DNA]</scope>
    <source>
        <strain evidence="10 11">ZWAL4003</strain>
    </source>
</reference>
<keyword evidence="6 8" id="KW-0067">ATP-binding</keyword>
<dbReference type="KEGG" id="vzi:G5S32_11170"/>
<dbReference type="GO" id="GO:0005737">
    <property type="term" value="C:cytoplasm"/>
    <property type="evidence" value="ECO:0007669"/>
    <property type="project" value="UniProtKB-SubCell"/>
</dbReference>
<dbReference type="GO" id="GO:0005524">
    <property type="term" value="F:ATP binding"/>
    <property type="evidence" value="ECO:0007669"/>
    <property type="project" value="UniProtKB-UniRule"/>
</dbReference>
<comment type="similarity">
    <text evidence="8">Belongs to the tRNA(Ile)-lysidine synthase family.</text>
</comment>
<protein>
    <recommendedName>
        <fullName evidence="8">tRNA(Ile)-lysidine synthase</fullName>
        <ecNumber evidence="8">6.3.4.19</ecNumber>
    </recommendedName>
    <alternativeName>
        <fullName evidence="8">tRNA(Ile)-2-lysyl-cytidine synthase</fullName>
    </alternativeName>
    <alternativeName>
        <fullName evidence="8">tRNA(Ile)-lysidine synthetase</fullName>
    </alternativeName>
</protein>
<dbReference type="InterPro" id="IPR014729">
    <property type="entry name" value="Rossmann-like_a/b/a_fold"/>
</dbReference>
<evidence type="ECO:0000256" key="6">
    <source>
        <dbReference type="ARBA" id="ARBA00022840"/>
    </source>
</evidence>
<dbReference type="EMBL" id="CP049331">
    <property type="protein sequence ID" value="QIH42510.1"/>
    <property type="molecule type" value="Genomic_DNA"/>
</dbReference>
<accession>A0A6G7CKA9</accession>
<evidence type="ECO:0000256" key="2">
    <source>
        <dbReference type="ARBA" id="ARBA00022490"/>
    </source>
</evidence>